<accession>Q4KBV2</accession>
<feature type="compositionally biased region" description="Low complexity" evidence="1">
    <location>
        <begin position="1"/>
        <end position="11"/>
    </location>
</feature>
<sequence>MHASRASSPASRLRRAGGPVLAQQQSSGQSVLLQQHQPSNFC</sequence>
<evidence type="ECO:0000313" key="3">
    <source>
        <dbReference type="Proteomes" id="UP000008540"/>
    </source>
</evidence>
<organism evidence="2 3">
    <name type="scientific">Pseudomonas fluorescens (strain ATCC BAA-477 / NRRL B-23932 / Pf-5)</name>
    <dbReference type="NCBI Taxonomy" id="220664"/>
    <lineage>
        <taxon>Bacteria</taxon>
        <taxon>Pseudomonadati</taxon>
        <taxon>Pseudomonadota</taxon>
        <taxon>Gammaproteobacteria</taxon>
        <taxon>Pseudomonadales</taxon>
        <taxon>Pseudomonadaceae</taxon>
        <taxon>Pseudomonas</taxon>
    </lineage>
</organism>
<feature type="compositionally biased region" description="Low complexity" evidence="1">
    <location>
        <begin position="21"/>
        <end position="42"/>
    </location>
</feature>
<reference evidence="2 3" key="1">
    <citation type="journal article" date="2005" name="Nat. Biotechnol.">
        <title>Complete genome sequence of the plant commensal Pseudomonas fluorescens Pf-5.</title>
        <authorList>
            <person name="Paulsen I.T."/>
            <person name="Press C.M."/>
            <person name="Ravel J."/>
            <person name="Kobayashi D.Y."/>
            <person name="Myers G.S."/>
            <person name="Mavrodi D.V."/>
            <person name="DeBoy R.T."/>
            <person name="Seshadri R."/>
            <person name="Ren Q."/>
            <person name="Madupu R."/>
            <person name="Dodson R.J."/>
            <person name="Durkin A.S."/>
            <person name="Brinkac L.M."/>
            <person name="Daugherty S.C."/>
            <person name="Sullivan S.A."/>
            <person name="Rosovitz M.J."/>
            <person name="Gwinn M.L."/>
            <person name="Zhou L."/>
            <person name="Schneider D.J."/>
            <person name="Cartinhour S.W."/>
            <person name="Nelson W.C."/>
            <person name="Weidman J."/>
            <person name="Watkins K."/>
            <person name="Tran K."/>
            <person name="Khouri H."/>
            <person name="Pierson E.A."/>
            <person name="Pierson L.S.III."/>
            <person name="Thomashow L.S."/>
            <person name="Loper J.E."/>
        </authorList>
    </citation>
    <scope>NUCLEOTIDE SEQUENCE [LARGE SCALE GENOMIC DNA]</scope>
    <source>
        <strain evidence="3">ATCC BAA-477 / NRRL B-23932 / Pf-5</strain>
    </source>
</reference>
<dbReference type="STRING" id="220664.PFL_3175"/>
<proteinExistence type="predicted"/>
<gene>
    <name evidence="2" type="ordered locus">PFL_3175</name>
</gene>
<feature type="region of interest" description="Disordered" evidence="1">
    <location>
        <begin position="1"/>
        <end position="42"/>
    </location>
</feature>
<dbReference type="HOGENOM" id="CLU_3256590_0_0_6"/>
<dbReference type="EMBL" id="CP000076">
    <property type="protein sequence ID" value="AAY92445.1"/>
    <property type="molecule type" value="Genomic_DNA"/>
</dbReference>
<name>Q4KBV2_PSEF5</name>
<dbReference type="KEGG" id="pfl:PFL_3175"/>
<evidence type="ECO:0000313" key="2">
    <source>
        <dbReference type="EMBL" id="AAY92445.1"/>
    </source>
</evidence>
<dbReference type="Proteomes" id="UP000008540">
    <property type="component" value="Chromosome"/>
</dbReference>
<evidence type="ECO:0000256" key="1">
    <source>
        <dbReference type="SAM" id="MobiDB-lite"/>
    </source>
</evidence>
<dbReference type="AlphaFoldDB" id="Q4KBV2"/>
<protein>
    <submittedName>
        <fullName evidence="2">Uncharacterized protein</fullName>
    </submittedName>
</protein>